<organism evidence="3">
    <name type="scientific">Ostreococcus tauri</name>
    <name type="common">Marine green alga</name>
    <dbReference type="NCBI Taxonomy" id="70448"/>
    <lineage>
        <taxon>Eukaryota</taxon>
        <taxon>Viridiplantae</taxon>
        <taxon>Chlorophyta</taxon>
        <taxon>Mamiellophyceae</taxon>
        <taxon>Mamiellales</taxon>
        <taxon>Bathycoccaceae</taxon>
        <taxon>Ostreococcus</taxon>
    </lineage>
</organism>
<dbReference type="InterPro" id="IPR001907">
    <property type="entry name" value="ClpP"/>
</dbReference>
<dbReference type="GO" id="GO:0051117">
    <property type="term" value="F:ATPase binding"/>
    <property type="evidence" value="ECO:0007669"/>
    <property type="project" value="TreeGrafter"/>
</dbReference>
<dbReference type="CDD" id="cd07017">
    <property type="entry name" value="S14_ClpP_2"/>
    <property type="match status" value="1"/>
</dbReference>
<dbReference type="Proteomes" id="UP000195557">
    <property type="component" value="Unassembled WGS sequence"/>
</dbReference>
<dbReference type="SUPFAM" id="SSF52096">
    <property type="entry name" value="ClpP/crotonase"/>
    <property type="match status" value="1"/>
</dbReference>
<comment type="similarity">
    <text evidence="1 2">Belongs to the peptidase S14 family.</text>
</comment>
<dbReference type="PRINTS" id="PR00127">
    <property type="entry name" value="CLPPROTEASEP"/>
</dbReference>
<dbReference type="GO" id="GO:0004176">
    <property type="term" value="F:ATP-dependent peptidase activity"/>
    <property type="evidence" value="ECO:0007669"/>
    <property type="project" value="InterPro"/>
</dbReference>
<accession>A0A1Y5IH07</accession>
<dbReference type="PANTHER" id="PTHR10381:SF11">
    <property type="entry name" value="ATP-DEPENDENT CLP PROTEASE PROTEOLYTIC SUBUNIT, MITOCHONDRIAL"/>
    <property type="match status" value="1"/>
</dbReference>
<name>A0A1Y5IH07_OSTTA</name>
<evidence type="ECO:0000313" key="3">
    <source>
        <dbReference type="EMBL" id="OUS48849.1"/>
    </source>
</evidence>
<dbReference type="GO" id="GO:0009368">
    <property type="term" value="C:endopeptidase Clp complex"/>
    <property type="evidence" value="ECO:0007669"/>
    <property type="project" value="TreeGrafter"/>
</dbReference>
<dbReference type="InterPro" id="IPR023562">
    <property type="entry name" value="ClpP/TepA"/>
</dbReference>
<dbReference type="PANTHER" id="PTHR10381">
    <property type="entry name" value="ATP-DEPENDENT CLP PROTEASE PROTEOLYTIC SUBUNIT"/>
    <property type="match status" value="1"/>
</dbReference>
<keyword evidence="3" id="KW-0645">Protease</keyword>
<dbReference type="GO" id="GO:0004252">
    <property type="term" value="F:serine-type endopeptidase activity"/>
    <property type="evidence" value="ECO:0007669"/>
    <property type="project" value="InterPro"/>
</dbReference>
<reference evidence="3" key="1">
    <citation type="submission" date="2017-04" db="EMBL/GenBank/DDBJ databases">
        <title>Population genomics of picophytoplankton unveils novel chromosome hypervariability.</title>
        <authorList>
            <consortium name="DOE Joint Genome Institute"/>
            <person name="Blanc-Mathieu R."/>
            <person name="Krasovec M."/>
            <person name="Hebrard M."/>
            <person name="Yau S."/>
            <person name="Desgranges E."/>
            <person name="Martin J."/>
            <person name="Schackwitz W."/>
            <person name="Kuo A."/>
            <person name="Salin G."/>
            <person name="Donnadieu C."/>
            <person name="Desdevises Y."/>
            <person name="Sanchez-Ferandin S."/>
            <person name="Moreau H."/>
            <person name="Rivals E."/>
            <person name="Grigoriev I.V."/>
            <person name="Grimsley N."/>
            <person name="Eyre-Walker A."/>
            <person name="Piganeau G."/>
        </authorList>
    </citation>
    <scope>NUCLEOTIDE SEQUENCE [LARGE SCALE GENOMIC DNA]</scope>
    <source>
        <strain evidence="3">RCC 1115</strain>
    </source>
</reference>
<gene>
    <name evidence="3" type="ORF">BE221DRAFT_189216</name>
</gene>
<protein>
    <recommendedName>
        <fullName evidence="2">ATP-dependent Clp protease proteolytic subunit</fullName>
    </recommendedName>
</protein>
<dbReference type="InterPro" id="IPR029045">
    <property type="entry name" value="ClpP/crotonase-like_dom_sf"/>
</dbReference>
<dbReference type="GO" id="GO:0006515">
    <property type="term" value="P:protein quality control for misfolded or incompletely synthesized proteins"/>
    <property type="evidence" value="ECO:0007669"/>
    <property type="project" value="TreeGrafter"/>
</dbReference>
<dbReference type="Pfam" id="PF00574">
    <property type="entry name" value="CLP_protease"/>
    <property type="match status" value="1"/>
</dbReference>
<dbReference type="Gene3D" id="3.90.226.10">
    <property type="entry name" value="2-enoyl-CoA Hydratase, Chain A, domain 1"/>
    <property type="match status" value="1"/>
</dbReference>
<keyword evidence="3" id="KW-0378">Hydrolase</keyword>
<dbReference type="eggNOG" id="KOG0840">
    <property type="taxonomic scope" value="Eukaryota"/>
</dbReference>
<evidence type="ECO:0000256" key="2">
    <source>
        <dbReference type="RuleBase" id="RU003567"/>
    </source>
</evidence>
<dbReference type="GO" id="GO:0009536">
    <property type="term" value="C:plastid"/>
    <property type="evidence" value="ECO:0007669"/>
    <property type="project" value="UniProtKB-ARBA"/>
</dbReference>
<dbReference type="EMBL" id="KZ155772">
    <property type="protein sequence ID" value="OUS48849.1"/>
    <property type="molecule type" value="Genomic_DNA"/>
</dbReference>
<proteinExistence type="inferred from homology"/>
<evidence type="ECO:0000256" key="1">
    <source>
        <dbReference type="ARBA" id="ARBA00007039"/>
    </source>
</evidence>
<dbReference type="AlphaFoldDB" id="A0A1Y5IH07"/>
<sequence>MASSTTRAASRPGAITARRTREGRRVVRARAVTSGPETVPVTVALGDGRMADVFGALASERIVFLGQRIDENVALDACARLLALEAEDPEGEIRIWVNCVAGTQYCVTAILDMMEYVSCPISTVALGCVAGPPVMLVAAGDKGKRYGTQSARMVLSQPLGGLAGTSIEVKIQAKELNRNAKAQVGFIARYTGKDADELEAMMARDTYMGVQEAIDFGLLDHAL</sequence>